<protein>
    <recommendedName>
        <fullName evidence="3">Peptidase S9 prolyl oligopeptidase catalytic domain-containing protein</fullName>
    </recommendedName>
</protein>
<keyword evidence="2" id="KW-1185">Reference proteome</keyword>
<dbReference type="Gene3D" id="3.40.50.1820">
    <property type="entry name" value="alpha/beta hydrolase"/>
    <property type="match status" value="1"/>
</dbReference>
<reference evidence="1 2" key="1">
    <citation type="submission" date="2014-09" db="EMBL/GenBank/DDBJ databases">
        <authorList>
            <person name="Ellenberger Sabrina"/>
        </authorList>
    </citation>
    <scope>NUCLEOTIDE SEQUENCE [LARGE SCALE GENOMIC DNA]</scope>
    <source>
        <strain evidence="1 2">CBS 412.66</strain>
    </source>
</reference>
<dbReference type="EMBL" id="LN727219">
    <property type="protein sequence ID" value="CEP12002.1"/>
    <property type="molecule type" value="Genomic_DNA"/>
</dbReference>
<sequence length="620" mass="70424">MTYRYVFRQDKSALLVLAFKKNEDRYQLPKYCVTLTAAADDEGDEFAIRATCSVRCVDWIMSAFKYTFLDYDNTVQYAMAKRTHLLDSETNKPILVALHGAGVEADSSFWIDSIPMQKHCWIVFPTGRTPWGYDWHGPSTRNVFKSLEGLTEIQELLPPHFECMDYATGGDWVTVSAPHETTNTLKAHDDREWNIGSIDKLIVMGMITLDLMEVKVFGIWLRISQTGLLQILESSIAEYNNDLHLSNMVHISVLPRLGTEDDNVPPLHTRKCVRIPNGHLKQPNAIKISEAVGQGHWWDTVFDDKTVQQFLDQQQSTGLMRKKEPNEFCITLVNPAGTGSIYGIHVEQMIVPYRLGKIKGAFTSIDNNSKTVLSLKTINISSFRFTEYFRGCSKLVVDGDKFSHLKKYHTSKGSVTLTYDKKSRRWRLETIRSNERNSSNYGPIHRMYESTRPLVITIPTHSNYYYKHVALQIAHDWYLYGRGDSMILYDNQTVDNYPYQIFLGLVNENKRIESILAEKSGVEFEKAAGAIAGIKVGDKLYKDPGTGVLFIHPVSKNTTAIVVSGLDHDGFESAWHLLPRQTGMMIPEWIVTSSEMKSNGVGGILGAGYFDNEWKPFGYM</sequence>
<proteinExistence type="predicted"/>
<dbReference type="OrthoDB" id="449091at2759"/>
<evidence type="ECO:0008006" key="3">
    <source>
        <dbReference type="Google" id="ProtNLM"/>
    </source>
</evidence>
<dbReference type="Proteomes" id="UP000054107">
    <property type="component" value="Unassembled WGS sequence"/>
</dbReference>
<evidence type="ECO:0000313" key="1">
    <source>
        <dbReference type="EMBL" id="CEP12002.1"/>
    </source>
</evidence>
<dbReference type="AlphaFoldDB" id="A0A0B7N3P7"/>
<gene>
    <name evidence="1" type="primary">PARPA_05909.1 scaffold 20157</name>
</gene>
<dbReference type="STRING" id="35722.A0A0B7N3P7"/>
<dbReference type="InterPro" id="IPR029058">
    <property type="entry name" value="AB_hydrolase_fold"/>
</dbReference>
<organism evidence="1 2">
    <name type="scientific">Parasitella parasitica</name>
    <dbReference type="NCBI Taxonomy" id="35722"/>
    <lineage>
        <taxon>Eukaryota</taxon>
        <taxon>Fungi</taxon>
        <taxon>Fungi incertae sedis</taxon>
        <taxon>Mucoromycota</taxon>
        <taxon>Mucoromycotina</taxon>
        <taxon>Mucoromycetes</taxon>
        <taxon>Mucorales</taxon>
        <taxon>Mucorineae</taxon>
        <taxon>Mucoraceae</taxon>
        <taxon>Parasitella</taxon>
    </lineage>
</organism>
<dbReference type="PANTHER" id="PTHR42972:SF9">
    <property type="entry name" value="PEPTIDASE S9 PROLYL OLIGOPEPTIDASE CATALYTIC DOMAIN-CONTAINING PROTEIN"/>
    <property type="match status" value="1"/>
</dbReference>
<name>A0A0B7N3P7_9FUNG</name>
<dbReference type="PANTHER" id="PTHR42972">
    <property type="entry name" value="TOL-PAL SYSTEM PROTEIN TOLB"/>
    <property type="match status" value="1"/>
</dbReference>
<evidence type="ECO:0000313" key="2">
    <source>
        <dbReference type="Proteomes" id="UP000054107"/>
    </source>
</evidence>
<accession>A0A0B7N3P7</accession>